<dbReference type="InterPro" id="IPR002104">
    <property type="entry name" value="Integrase_catalytic"/>
</dbReference>
<reference evidence="8" key="1">
    <citation type="journal article" date="2014" name="Int. J. Syst. Evol. Microbiol.">
        <title>Complete genome sequence of Corynebacterium casei LMG S-19264T (=DSM 44701T), isolated from a smear-ripened cheese.</title>
        <authorList>
            <consortium name="US DOE Joint Genome Institute (JGI-PGF)"/>
            <person name="Walter F."/>
            <person name="Albersmeier A."/>
            <person name="Kalinowski J."/>
            <person name="Ruckert C."/>
        </authorList>
    </citation>
    <scope>NUCLEOTIDE SEQUENCE</scope>
    <source>
        <strain evidence="8">JCM 19831</strain>
    </source>
</reference>
<dbReference type="InterPro" id="IPR044068">
    <property type="entry name" value="CB"/>
</dbReference>
<evidence type="ECO:0000256" key="3">
    <source>
        <dbReference type="ARBA" id="ARBA00023172"/>
    </source>
</evidence>
<feature type="domain" description="Tyr recombinase" evidence="6">
    <location>
        <begin position="214"/>
        <end position="412"/>
    </location>
</feature>
<proteinExistence type="predicted"/>
<keyword evidence="3" id="KW-0233">DNA recombination</keyword>
<dbReference type="SUPFAM" id="SSF56349">
    <property type="entry name" value="DNA breaking-rejoining enzymes"/>
    <property type="match status" value="1"/>
</dbReference>
<name>A0A917WTN0_9ACTN</name>
<gene>
    <name evidence="8" type="ORF">GCM10007977_031100</name>
</gene>
<reference evidence="8" key="2">
    <citation type="submission" date="2020-09" db="EMBL/GenBank/DDBJ databases">
        <authorList>
            <person name="Sun Q."/>
            <person name="Ohkuma M."/>
        </authorList>
    </citation>
    <scope>NUCLEOTIDE SEQUENCE</scope>
    <source>
        <strain evidence="8">JCM 19831</strain>
    </source>
</reference>
<evidence type="ECO:0000256" key="2">
    <source>
        <dbReference type="ARBA" id="ARBA00023125"/>
    </source>
</evidence>
<feature type="compositionally biased region" description="Basic residues" evidence="5">
    <location>
        <begin position="24"/>
        <end position="33"/>
    </location>
</feature>
<dbReference type="GO" id="GO:0006310">
    <property type="term" value="P:DNA recombination"/>
    <property type="evidence" value="ECO:0007669"/>
    <property type="project" value="UniProtKB-KW"/>
</dbReference>
<dbReference type="PANTHER" id="PTHR30349:SF91">
    <property type="entry name" value="INTA PROTEIN"/>
    <property type="match status" value="1"/>
</dbReference>
<evidence type="ECO:0000259" key="7">
    <source>
        <dbReference type="PROSITE" id="PS51900"/>
    </source>
</evidence>
<keyword evidence="9" id="KW-1185">Reference proteome</keyword>
<dbReference type="InterPro" id="IPR013762">
    <property type="entry name" value="Integrase-like_cat_sf"/>
</dbReference>
<evidence type="ECO:0000256" key="1">
    <source>
        <dbReference type="ARBA" id="ARBA00022908"/>
    </source>
</evidence>
<evidence type="ECO:0000256" key="4">
    <source>
        <dbReference type="PROSITE-ProRule" id="PRU01248"/>
    </source>
</evidence>
<dbReference type="PANTHER" id="PTHR30349">
    <property type="entry name" value="PHAGE INTEGRASE-RELATED"/>
    <property type="match status" value="1"/>
</dbReference>
<sequence length="426" mass="47200">MGTVVALPLAEPPDEPTSSPGKKPAAKRGRKRGNGQGSIYQRKSDGRWVGAAYVLTADGTYKRFPVYGSSAEEVERALTAMKERSNRGLPAEATGWTVGAYATYWLDQVAKARLRPRTLIVYRSIIERYVIPVIGKKRLVRLSPQEVRLMLARVAATKRPGRKGQPDDDRPTVSARTVQHVHAVLRTMLAHAMREEVVSRNVARLVQVPAPEREAIQPWTDAEARAFLAAARDHRWYGLFAVALGLGLRKSELLGLRWADVDLTRRQLRVAQTLQRVRGVGVVYGPPKSRSSRRSVTMPMLVVEALTWQRAVQREEREAAGADWQETGLVFTTAAGRHVEARNLTTTFERLIKRAGVRPIRFHDLRHTCATLLLLGGVSPRVVMDILGHSQIAVTMNTYGHVLPAMQDEAAGRMDDALGAGEHGDD</sequence>
<dbReference type="PROSITE" id="PS51900">
    <property type="entry name" value="CB"/>
    <property type="match status" value="1"/>
</dbReference>
<dbReference type="Gene3D" id="1.10.443.10">
    <property type="entry name" value="Intergrase catalytic core"/>
    <property type="match status" value="1"/>
</dbReference>
<dbReference type="EMBL" id="BMPI01000013">
    <property type="protein sequence ID" value="GGM27646.1"/>
    <property type="molecule type" value="Genomic_DNA"/>
</dbReference>
<organism evidence="8 9">
    <name type="scientific">Dactylosporangium sucinum</name>
    <dbReference type="NCBI Taxonomy" id="1424081"/>
    <lineage>
        <taxon>Bacteria</taxon>
        <taxon>Bacillati</taxon>
        <taxon>Actinomycetota</taxon>
        <taxon>Actinomycetes</taxon>
        <taxon>Micromonosporales</taxon>
        <taxon>Micromonosporaceae</taxon>
        <taxon>Dactylosporangium</taxon>
    </lineage>
</organism>
<dbReference type="Proteomes" id="UP000642070">
    <property type="component" value="Unassembled WGS sequence"/>
</dbReference>
<dbReference type="InterPro" id="IPR050090">
    <property type="entry name" value="Tyrosine_recombinase_XerCD"/>
</dbReference>
<dbReference type="RefSeq" id="WP_190250533.1">
    <property type="nucleotide sequence ID" value="NZ_BMPI01000013.1"/>
</dbReference>
<evidence type="ECO:0000313" key="8">
    <source>
        <dbReference type="EMBL" id="GGM27646.1"/>
    </source>
</evidence>
<evidence type="ECO:0000259" key="6">
    <source>
        <dbReference type="PROSITE" id="PS51898"/>
    </source>
</evidence>
<dbReference type="AlphaFoldDB" id="A0A917WTN0"/>
<keyword evidence="2 4" id="KW-0238">DNA-binding</keyword>
<dbReference type="GO" id="GO:0015074">
    <property type="term" value="P:DNA integration"/>
    <property type="evidence" value="ECO:0007669"/>
    <property type="project" value="UniProtKB-KW"/>
</dbReference>
<dbReference type="InterPro" id="IPR010998">
    <property type="entry name" value="Integrase_recombinase_N"/>
</dbReference>
<dbReference type="Gene3D" id="1.10.150.130">
    <property type="match status" value="1"/>
</dbReference>
<feature type="region of interest" description="Disordered" evidence="5">
    <location>
        <begin position="1"/>
        <end position="41"/>
    </location>
</feature>
<dbReference type="InterPro" id="IPR011010">
    <property type="entry name" value="DNA_brk_join_enz"/>
</dbReference>
<comment type="caution">
    <text evidence="8">The sequence shown here is derived from an EMBL/GenBank/DDBJ whole genome shotgun (WGS) entry which is preliminary data.</text>
</comment>
<protein>
    <submittedName>
        <fullName evidence="8">Site-specific integrase</fullName>
    </submittedName>
</protein>
<dbReference type="Pfam" id="PF14659">
    <property type="entry name" value="Phage_int_SAM_3"/>
    <property type="match status" value="1"/>
</dbReference>
<dbReference type="PROSITE" id="PS51898">
    <property type="entry name" value="TYR_RECOMBINASE"/>
    <property type="match status" value="1"/>
</dbReference>
<dbReference type="CDD" id="cd01189">
    <property type="entry name" value="INT_ICEBs1_C_like"/>
    <property type="match status" value="1"/>
</dbReference>
<feature type="domain" description="Core-binding (CB)" evidence="7">
    <location>
        <begin position="96"/>
        <end position="193"/>
    </location>
</feature>
<keyword evidence="1" id="KW-0229">DNA integration</keyword>
<dbReference type="InterPro" id="IPR004107">
    <property type="entry name" value="Integrase_SAM-like_N"/>
</dbReference>
<evidence type="ECO:0000256" key="5">
    <source>
        <dbReference type="SAM" id="MobiDB-lite"/>
    </source>
</evidence>
<accession>A0A917WTN0</accession>
<dbReference type="GO" id="GO:0003677">
    <property type="term" value="F:DNA binding"/>
    <property type="evidence" value="ECO:0007669"/>
    <property type="project" value="UniProtKB-UniRule"/>
</dbReference>
<dbReference type="Pfam" id="PF00589">
    <property type="entry name" value="Phage_integrase"/>
    <property type="match status" value="1"/>
</dbReference>
<evidence type="ECO:0000313" key="9">
    <source>
        <dbReference type="Proteomes" id="UP000642070"/>
    </source>
</evidence>